<dbReference type="Proteomes" id="UP000827976">
    <property type="component" value="Chromosome 7"/>
</dbReference>
<dbReference type="EMBL" id="CM037017">
    <property type="protein sequence ID" value="KAH7678019.1"/>
    <property type="molecule type" value="Genomic_DNA"/>
</dbReference>
<evidence type="ECO:0000313" key="1">
    <source>
        <dbReference type="EMBL" id="KAH7678019.1"/>
    </source>
</evidence>
<accession>A0ACB7VTX5</accession>
<proteinExistence type="predicted"/>
<sequence length="106" mass="11751">MASLRAKSFSQALVLPFRRLLIRESCSKLFVGGLSYDTNESVLKDTFEKFGEVIEAKVICDRSSGKSKGFGFIQFSSESEATAALHRMNGQSLEGRIIRVHYANKG</sequence>
<evidence type="ECO:0000313" key="2">
    <source>
        <dbReference type="Proteomes" id="UP000827976"/>
    </source>
</evidence>
<reference evidence="2" key="1">
    <citation type="journal article" date="2022" name="Nat. Commun.">
        <title>Chromosome evolution and the genetic basis of agronomically important traits in greater yam.</title>
        <authorList>
            <person name="Bredeson J.V."/>
            <person name="Lyons J.B."/>
            <person name="Oniyinde I.O."/>
            <person name="Okereke N.R."/>
            <person name="Kolade O."/>
            <person name="Nnabue I."/>
            <person name="Nwadili C.O."/>
            <person name="Hribova E."/>
            <person name="Parker M."/>
            <person name="Nwogha J."/>
            <person name="Shu S."/>
            <person name="Carlson J."/>
            <person name="Kariba R."/>
            <person name="Muthemba S."/>
            <person name="Knop K."/>
            <person name="Barton G.J."/>
            <person name="Sherwood A.V."/>
            <person name="Lopez-Montes A."/>
            <person name="Asiedu R."/>
            <person name="Jamnadass R."/>
            <person name="Muchugi A."/>
            <person name="Goodstein D."/>
            <person name="Egesi C.N."/>
            <person name="Featherston J."/>
            <person name="Asfaw A."/>
            <person name="Simpson G.G."/>
            <person name="Dolezel J."/>
            <person name="Hendre P.S."/>
            <person name="Van Deynze A."/>
            <person name="Kumar P.L."/>
            <person name="Obidiegwu J.E."/>
            <person name="Bhattacharjee R."/>
            <person name="Rokhsar D.S."/>
        </authorList>
    </citation>
    <scope>NUCLEOTIDE SEQUENCE [LARGE SCALE GENOMIC DNA]</scope>
    <source>
        <strain evidence="2">cv. TDa95/00328</strain>
    </source>
</reference>
<comment type="caution">
    <text evidence="1">The sequence shown here is derived from an EMBL/GenBank/DDBJ whole genome shotgun (WGS) entry which is preliminary data.</text>
</comment>
<keyword evidence="2" id="KW-1185">Reference proteome</keyword>
<name>A0ACB7VTX5_DIOAL</name>
<protein>
    <submittedName>
        <fullName evidence="1">Cold-inducible RNA-binding protein</fullName>
    </submittedName>
</protein>
<gene>
    <name evidence="1" type="ORF">IHE45_07G122300</name>
</gene>
<organism evidence="1 2">
    <name type="scientific">Dioscorea alata</name>
    <name type="common">Purple yam</name>
    <dbReference type="NCBI Taxonomy" id="55571"/>
    <lineage>
        <taxon>Eukaryota</taxon>
        <taxon>Viridiplantae</taxon>
        <taxon>Streptophyta</taxon>
        <taxon>Embryophyta</taxon>
        <taxon>Tracheophyta</taxon>
        <taxon>Spermatophyta</taxon>
        <taxon>Magnoliopsida</taxon>
        <taxon>Liliopsida</taxon>
        <taxon>Dioscoreales</taxon>
        <taxon>Dioscoreaceae</taxon>
        <taxon>Dioscorea</taxon>
    </lineage>
</organism>